<dbReference type="SUPFAM" id="SSF81296">
    <property type="entry name" value="E set domains"/>
    <property type="match status" value="1"/>
</dbReference>
<dbReference type="HAMAP" id="MF_00685">
    <property type="entry name" value="GlgB"/>
    <property type="match status" value="1"/>
</dbReference>
<evidence type="ECO:0000256" key="8">
    <source>
        <dbReference type="ARBA" id="ARBA00023001"/>
    </source>
</evidence>
<dbReference type="InterPro" id="IPR006407">
    <property type="entry name" value="GlgB"/>
</dbReference>
<feature type="active site" description="Nucleophile" evidence="11 12">
    <location>
        <position position="305"/>
    </location>
</feature>
<evidence type="ECO:0000313" key="14">
    <source>
        <dbReference type="EMBL" id="HIV10648.1"/>
    </source>
</evidence>
<evidence type="ECO:0000256" key="7">
    <source>
        <dbReference type="ARBA" id="ARBA00022679"/>
    </source>
</evidence>
<dbReference type="InterPro" id="IPR037439">
    <property type="entry name" value="Branching_enzy"/>
</dbReference>
<evidence type="ECO:0000256" key="1">
    <source>
        <dbReference type="ARBA" id="ARBA00000826"/>
    </source>
</evidence>
<dbReference type="Proteomes" id="UP000823960">
    <property type="component" value="Unassembled WGS sequence"/>
</dbReference>
<dbReference type="Gene3D" id="3.20.20.80">
    <property type="entry name" value="Glycosidases"/>
    <property type="match status" value="1"/>
</dbReference>
<reference evidence="14" key="2">
    <citation type="journal article" date="2021" name="PeerJ">
        <title>Extensive microbial diversity within the chicken gut microbiome revealed by metagenomics and culture.</title>
        <authorList>
            <person name="Gilroy R."/>
            <person name="Ravi A."/>
            <person name="Getino M."/>
            <person name="Pursley I."/>
            <person name="Horton D.L."/>
            <person name="Alikhan N.F."/>
            <person name="Baker D."/>
            <person name="Gharbi K."/>
            <person name="Hall N."/>
            <person name="Watson M."/>
            <person name="Adriaenssens E.M."/>
            <person name="Foster-Nyarko E."/>
            <person name="Jarju S."/>
            <person name="Secka A."/>
            <person name="Antonio M."/>
            <person name="Oren A."/>
            <person name="Chaudhuri R.R."/>
            <person name="La Ragione R."/>
            <person name="Hildebrand F."/>
            <person name="Pallen M.J."/>
        </authorList>
    </citation>
    <scope>NUCLEOTIDE SEQUENCE</scope>
    <source>
        <strain evidence="14">1370</strain>
    </source>
</reference>
<dbReference type="FunFam" id="3.20.20.80:FF:000003">
    <property type="entry name" value="1,4-alpha-glucan branching enzyme GlgB"/>
    <property type="match status" value="1"/>
</dbReference>
<comment type="subunit">
    <text evidence="11">Monomer.</text>
</comment>
<dbReference type="InterPro" id="IPR006047">
    <property type="entry name" value="GH13_cat_dom"/>
</dbReference>
<comment type="caution">
    <text evidence="14">The sequence shown here is derived from an EMBL/GenBank/DDBJ whole genome shotgun (WGS) entry which is preliminary data.</text>
</comment>
<comment type="pathway">
    <text evidence="3 11">Glycan biosynthesis; glycogen biosynthesis.</text>
</comment>
<organism evidence="14 15">
    <name type="scientific">Candidatus Faeciplasma avium</name>
    <dbReference type="NCBI Taxonomy" id="2840798"/>
    <lineage>
        <taxon>Bacteria</taxon>
        <taxon>Bacillati</taxon>
        <taxon>Bacillota</taxon>
        <taxon>Clostridia</taxon>
        <taxon>Eubacteriales</taxon>
        <taxon>Oscillospiraceae</taxon>
        <taxon>Oscillospiraceae incertae sedis</taxon>
        <taxon>Candidatus Faeciplasma</taxon>
    </lineage>
</organism>
<evidence type="ECO:0000256" key="3">
    <source>
        <dbReference type="ARBA" id="ARBA00004964"/>
    </source>
</evidence>
<dbReference type="PIRSF" id="PIRSF000463">
    <property type="entry name" value="GlgB"/>
    <property type="match status" value="1"/>
</dbReference>
<dbReference type="GO" id="GO:0003844">
    <property type="term" value="F:1,4-alpha-glucan branching enzyme activity"/>
    <property type="evidence" value="ECO:0007669"/>
    <property type="project" value="UniProtKB-UniRule"/>
</dbReference>
<dbReference type="FunFam" id="2.60.40.1180:FF:000002">
    <property type="entry name" value="1,4-alpha-glucan branching enzyme GlgB"/>
    <property type="match status" value="1"/>
</dbReference>
<dbReference type="Pfam" id="PF02922">
    <property type="entry name" value="CBM_48"/>
    <property type="match status" value="1"/>
</dbReference>
<dbReference type="NCBIfam" id="NF003811">
    <property type="entry name" value="PRK05402.1"/>
    <property type="match status" value="1"/>
</dbReference>
<dbReference type="PANTHER" id="PTHR43651">
    <property type="entry name" value="1,4-ALPHA-GLUCAN-BRANCHING ENZYME"/>
    <property type="match status" value="1"/>
</dbReference>
<feature type="domain" description="Glycosyl hydrolase family 13 catalytic" evidence="13">
    <location>
        <begin position="148"/>
        <end position="509"/>
    </location>
</feature>
<keyword evidence="8" id="KW-0136">Cellulose degradation</keyword>
<dbReference type="Gene3D" id="2.60.40.10">
    <property type="entry name" value="Immunoglobulins"/>
    <property type="match status" value="1"/>
</dbReference>
<sequence>MQREDSLKSRIDSFLLGTNYDSGELLGAHKDGDGSYVFRVWAPRARAVSVVGDFNGWDHEKNPCEKLYGGIWECRVEGVGQYSAYKYYIEGKDGSIRMKADPYGVHMETKPSTGTKIFDISEYEWQDDEWISGRSTRPLYDGPMNIYEVNLGSWKQYPDGNFFSYEKVATELIPYMKDMGYTHVEFMPLTEYPFDGSWGYQVIGYFAPTSRFGTPIDLMKMIDAFHQAGIGVILDWVPAHFPKDAAGLYEFDGSPCYEYSDPLKMEHKSWGTRVFDFGRPEVRSFLISSAIHWLKNFHADGLRVDAVASMLYLDYDRQGGEWRPNKNGGHENLEAVEFLQLLNKAVFAEIPNAIMIAEESTAWPSVTKPVDIGGLGFNFKWNMGWMNDMMKYMSMDPLFRKDHHGQLTFSFFYAFSENFILPISHDEVVHGKGSLVNKMPGDTEMKLAQDRVFLSYMMAHPGKKMLFMGSEFAQFREWDYESGLEWFMVDRFETHRDFKDFVKNLNRFYLENPPMWSVDYSWEGFSWISADDNTQSIIVFRRIDKEGNEIIVVCNFVPVERTDYRFGVPYWGRYTEVFNSSSKDGSPYKNKPVMSEDEPMHGYEQSIAITIPAFSVMYFKLEKLNKPKKKIIPTDTKKQNGKEEKDV</sequence>
<name>A0A9D1T4R2_9FIRM</name>
<dbReference type="EMBL" id="DVOL01000040">
    <property type="protein sequence ID" value="HIV10648.1"/>
    <property type="molecule type" value="Genomic_DNA"/>
</dbReference>
<dbReference type="GO" id="GO:0005829">
    <property type="term" value="C:cytosol"/>
    <property type="evidence" value="ECO:0007669"/>
    <property type="project" value="TreeGrafter"/>
</dbReference>
<dbReference type="SMART" id="SM00642">
    <property type="entry name" value="Aamy"/>
    <property type="match status" value="1"/>
</dbReference>
<comment type="similarity">
    <text evidence="4 11">Belongs to the glycosyl hydrolase 13 family. GlgB subfamily.</text>
</comment>
<dbReference type="EC" id="2.4.1.18" evidence="11"/>
<evidence type="ECO:0000256" key="11">
    <source>
        <dbReference type="HAMAP-Rule" id="MF_00685"/>
    </source>
</evidence>
<keyword evidence="10 11" id="KW-0119">Carbohydrate metabolism</keyword>
<evidence type="ECO:0000256" key="5">
    <source>
        <dbReference type="ARBA" id="ARBA00022600"/>
    </source>
</evidence>
<dbReference type="SUPFAM" id="SSF51445">
    <property type="entry name" value="(Trans)glycosidases"/>
    <property type="match status" value="1"/>
</dbReference>
<evidence type="ECO:0000256" key="6">
    <source>
        <dbReference type="ARBA" id="ARBA00022676"/>
    </source>
</evidence>
<gene>
    <name evidence="11 14" type="primary">glgB</name>
    <name evidence="14" type="ORF">IAD28_03000</name>
</gene>
<dbReference type="InterPro" id="IPR017853">
    <property type="entry name" value="GH"/>
</dbReference>
<dbReference type="InterPro" id="IPR006048">
    <property type="entry name" value="A-amylase/branching_C"/>
</dbReference>
<evidence type="ECO:0000256" key="10">
    <source>
        <dbReference type="ARBA" id="ARBA00023277"/>
    </source>
</evidence>
<protein>
    <recommendedName>
        <fullName evidence="11">1,4-alpha-glucan branching enzyme GlgB</fullName>
        <ecNumber evidence="11">2.4.1.18</ecNumber>
    </recommendedName>
    <alternativeName>
        <fullName evidence="11">1,4-alpha-D-glucan:1,4-alpha-D-glucan 6-glucosyl-transferase</fullName>
    </alternativeName>
    <alternativeName>
        <fullName evidence="11">Alpha-(1-&gt;4)-glucan branching enzyme</fullName>
    </alternativeName>
    <alternativeName>
        <fullName evidence="11">Glycogen branching enzyme</fullName>
        <shortName evidence="11">BE</shortName>
    </alternativeName>
</protein>
<keyword evidence="7 11" id="KW-0808">Transferase</keyword>
<evidence type="ECO:0000259" key="13">
    <source>
        <dbReference type="SMART" id="SM00642"/>
    </source>
</evidence>
<evidence type="ECO:0000256" key="12">
    <source>
        <dbReference type="PIRSR" id="PIRSR000463-1"/>
    </source>
</evidence>
<feature type="active site" description="Proton donor" evidence="11 12">
    <location>
        <position position="358"/>
    </location>
</feature>
<dbReference type="InterPro" id="IPR044143">
    <property type="entry name" value="GlgB_N_E_set_prok"/>
</dbReference>
<proteinExistence type="inferred from homology"/>
<dbReference type="NCBIfam" id="NF008967">
    <property type="entry name" value="PRK12313.1"/>
    <property type="match status" value="1"/>
</dbReference>
<dbReference type="GO" id="GO:0043169">
    <property type="term" value="F:cation binding"/>
    <property type="evidence" value="ECO:0007669"/>
    <property type="project" value="InterPro"/>
</dbReference>
<keyword evidence="6 11" id="KW-0328">Glycosyltransferase</keyword>
<comment type="catalytic activity">
    <reaction evidence="1 11">
        <text>Transfers a segment of a (1-&gt;4)-alpha-D-glucan chain to a primary hydroxy group in a similar glucan chain.</text>
        <dbReference type="EC" id="2.4.1.18"/>
    </reaction>
</comment>
<dbReference type="GO" id="GO:0030245">
    <property type="term" value="P:cellulose catabolic process"/>
    <property type="evidence" value="ECO:0007669"/>
    <property type="project" value="UniProtKB-KW"/>
</dbReference>
<reference evidence="14" key="1">
    <citation type="submission" date="2020-10" db="EMBL/GenBank/DDBJ databases">
        <authorList>
            <person name="Gilroy R."/>
        </authorList>
    </citation>
    <scope>NUCLEOTIDE SEQUENCE</scope>
    <source>
        <strain evidence="14">1370</strain>
    </source>
</reference>
<comment type="function">
    <text evidence="2 11">Catalyzes the formation of the alpha-1,6-glucosidic linkages in glycogen by scission of a 1,4-alpha-linked oligosaccharide from growing alpha-1,4-glucan chains and the subsequent attachment of the oligosaccharide to the alpha-1,6 position.</text>
</comment>
<dbReference type="InterPro" id="IPR014756">
    <property type="entry name" value="Ig_E-set"/>
</dbReference>
<dbReference type="InterPro" id="IPR004193">
    <property type="entry name" value="Glyco_hydro_13_N"/>
</dbReference>
<dbReference type="Gene3D" id="2.60.40.1180">
    <property type="entry name" value="Golgi alpha-mannosidase II"/>
    <property type="match status" value="1"/>
</dbReference>
<keyword evidence="5 11" id="KW-0321">Glycogen metabolism</keyword>
<dbReference type="AlphaFoldDB" id="A0A9D1T4R2"/>
<dbReference type="CDD" id="cd02855">
    <property type="entry name" value="E_set_GBE_prok_N"/>
    <property type="match status" value="1"/>
</dbReference>
<evidence type="ECO:0000256" key="4">
    <source>
        <dbReference type="ARBA" id="ARBA00009000"/>
    </source>
</evidence>
<dbReference type="Pfam" id="PF00128">
    <property type="entry name" value="Alpha-amylase"/>
    <property type="match status" value="1"/>
</dbReference>
<dbReference type="Pfam" id="PF02806">
    <property type="entry name" value="Alpha-amylase_C"/>
    <property type="match status" value="1"/>
</dbReference>
<dbReference type="GO" id="GO:0004553">
    <property type="term" value="F:hydrolase activity, hydrolyzing O-glycosyl compounds"/>
    <property type="evidence" value="ECO:0007669"/>
    <property type="project" value="InterPro"/>
</dbReference>
<evidence type="ECO:0000256" key="2">
    <source>
        <dbReference type="ARBA" id="ARBA00002953"/>
    </source>
</evidence>
<evidence type="ECO:0000313" key="15">
    <source>
        <dbReference type="Proteomes" id="UP000823960"/>
    </source>
</evidence>
<dbReference type="SUPFAM" id="SSF51011">
    <property type="entry name" value="Glycosyl hydrolase domain"/>
    <property type="match status" value="1"/>
</dbReference>
<dbReference type="GO" id="GO:0005978">
    <property type="term" value="P:glycogen biosynthetic process"/>
    <property type="evidence" value="ECO:0007669"/>
    <property type="project" value="UniProtKB-UniRule"/>
</dbReference>
<keyword evidence="9 11" id="KW-0320">Glycogen biosynthesis</keyword>
<dbReference type="PANTHER" id="PTHR43651:SF3">
    <property type="entry name" value="1,4-ALPHA-GLUCAN-BRANCHING ENZYME"/>
    <property type="match status" value="1"/>
</dbReference>
<keyword evidence="8" id="KW-0624">Polysaccharide degradation</keyword>
<dbReference type="InterPro" id="IPR013780">
    <property type="entry name" value="Glyco_hydro_b"/>
</dbReference>
<dbReference type="CDD" id="cd11322">
    <property type="entry name" value="AmyAc_Glg_BE"/>
    <property type="match status" value="1"/>
</dbReference>
<evidence type="ECO:0000256" key="9">
    <source>
        <dbReference type="ARBA" id="ARBA00023056"/>
    </source>
</evidence>
<dbReference type="InterPro" id="IPR013783">
    <property type="entry name" value="Ig-like_fold"/>
</dbReference>
<accession>A0A9D1T4R2</accession>
<dbReference type="NCBIfam" id="TIGR01515">
    <property type="entry name" value="branching_enzym"/>
    <property type="match status" value="1"/>
</dbReference>